<dbReference type="InterPro" id="IPR005707">
    <property type="entry name" value="Ribosomal_uS2_euk/arc"/>
</dbReference>
<keyword evidence="4" id="KW-1185">Reference proteome</keyword>
<sequence length="321" mass="37259">MSSSFGVFKLTDDDAMKFLVIESHIGTKKMDYQMEHNVWKRRSDGIHIINTRKTWEKLLFVARAIAAIENPSDVVVVSAVRPTRCAQVRRSHRCHANRWPFHARLFDQPNPKEFQAKALRRRQTGFVVDDKLIMPDLYFFRDPRARRTSRSRRATGVPPAAWRPWAATSPEYRPRRRPLCLFGDCAASADSAAPTDADSATLRRLFREERSLDMHASIKRRKDYINPAFYQALRNAYGIDEKGTCFARAVYDPNTFAADDFYIALDEAHVTRVSQWTTGRMRPLKLVHRRFRNGFREEVTAPRKGEKSDENESFFILIAFL</sequence>
<keyword evidence="1" id="KW-0689">Ribosomal protein</keyword>
<evidence type="ECO:0000313" key="4">
    <source>
        <dbReference type="Proteomes" id="UP001620626"/>
    </source>
</evidence>
<gene>
    <name evidence="3" type="ORF">niasHT_010384</name>
</gene>
<name>A0ABD2MBD6_9BILA</name>
<dbReference type="PANTHER" id="PTHR11489">
    <property type="entry name" value="40S RIBOSOMAL PROTEIN SA"/>
    <property type="match status" value="1"/>
</dbReference>
<dbReference type="Gene3D" id="3.40.50.10490">
    <property type="entry name" value="Glucose-6-phosphate isomerase like protein, domain 1"/>
    <property type="match status" value="1"/>
</dbReference>
<dbReference type="Gene3D" id="2.20.25.30">
    <property type="match status" value="1"/>
</dbReference>
<comment type="caution">
    <text evidence="3">The sequence shown here is derived from an EMBL/GenBank/DDBJ whole genome shotgun (WGS) entry which is preliminary data.</text>
</comment>
<accession>A0ABD2MBD6</accession>
<dbReference type="InterPro" id="IPR023591">
    <property type="entry name" value="Ribosomal_uS2_flav_dom_sf"/>
</dbReference>
<dbReference type="GO" id="GO:1990904">
    <property type="term" value="C:ribonucleoprotein complex"/>
    <property type="evidence" value="ECO:0007669"/>
    <property type="project" value="UniProtKB-KW"/>
</dbReference>
<dbReference type="AlphaFoldDB" id="A0ABD2MBD6"/>
<keyword evidence="2" id="KW-0687">Ribonucleoprotein</keyword>
<dbReference type="GO" id="GO:0005840">
    <property type="term" value="C:ribosome"/>
    <property type="evidence" value="ECO:0007669"/>
    <property type="project" value="UniProtKB-KW"/>
</dbReference>
<dbReference type="InterPro" id="IPR012479">
    <property type="entry name" value="SAP30BP"/>
</dbReference>
<protein>
    <recommendedName>
        <fullName evidence="5">40S ribosomal protein SA</fullName>
    </recommendedName>
</protein>
<dbReference type="SUPFAM" id="SSF52313">
    <property type="entry name" value="Ribosomal protein S2"/>
    <property type="match status" value="1"/>
</dbReference>
<dbReference type="InterPro" id="IPR011331">
    <property type="entry name" value="Ribosomal_eL37/eL43"/>
</dbReference>
<evidence type="ECO:0000313" key="3">
    <source>
        <dbReference type="EMBL" id="KAL3124844.1"/>
    </source>
</evidence>
<dbReference type="Proteomes" id="UP001620626">
    <property type="component" value="Unassembled WGS sequence"/>
</dbReference>
<dbReference type="Pfam" id="PF07818">
    <property type="entry name" value="HCNGP"/>
    <property type="match status" value="1"/>
</dbReference>
<evidence type="ECO:0008006" key="5">
    <source>
        <dbReference type="Google" id="ProtNLM"/>
    </source>
</evidence>
<reference evidence="3 4" key="1">
    <citation type="submission" date="2024-10" db="EMBL/GenBank/DDBJ databases">
        <authorList>
            <person name="Kim D."/>
        </authorList>
    </citation>
    <scope>NUCLEOTIDE SEQUENCE [LARGE SCALE GENOMIC DNA]</scope>
    <source>
        <strain evidence="3">BH-2024</strain>
    </source>
</reference>
<evidence type="ECO:0000256" key="2">
    <source>
        <dbReference type="ARBA" id="ARBA00023274"/>
    </source>
</evidence>
<dbReference type="EMBL" id="JBICBT010000060">
    <property type="protein sequence ID" value="KAL3124844.1"/>
    <property type="molecule type" value="Genomic_DNA"/>
</dbReference>
<proteinExistence type="predicted"/>
<organism evidence="3 4">
    <name type="scientific">Heterodera trifolii</name>
    <dbReference type="NCBI Taxonomy" id="157864"/>
    <lineage>
        <taxon>Eukaryota</taxon>
        <taxon>Metazoa</taxon>
        <taxon>Ecdysozoa</taxon>
        <taxon>Nematoda</taxon>
        <taxon>Chromadorea</taxon>
        <taxon>Rhabditida</taxon>
        <taxon>Tylenchina</taxon>
        <taxon>Tylenchomorpha</taxon>
        <taxon>Tylenchoidea</taxon>
        <taxon>Heteroderidae</taxon>
        <taxon>Heteroderinae</taxon>
        <taxon>Heterodera</taxon>
    </lineage>
</organism>
<evidence type="ECO:0000256" key="1">
    <source>
        <dbReference type="ARBA" id="ARBA00022980"/>
    </source>
</evidence>